<accession>A0A2M7T7L1</accession>
<dbReference type="EMBL" id="PFNG01000151">
    <property type="protein sequence ID" value="PIZ38322.1"/>
    <property type="molecule type" value="Genomic_DNA"/>
</dbReference>
<name>A0A2M7T7L1_9ACTN</name>
<comment type="caution">
    <text evidence="1">The sequence shown here is derived from an EMBL/GenBank/DDBJ whole genome shotgun (WGS) entry which is preliminary data.</text>
</comment>
<gene>
    <name evidence="1" type="ORF">COY37_06295</name>
</gene>
<dbReference type="Proteomes" id="UP000230956">
    <property type="component" value="Unassembled WGS sequence"/>
</dbReference>
<proteinExistence type="predicted"/>
<dbReference type="AlphaFoldDB" id="A0A2M7T7L1"/>
<protein>
    <submittedName>
        <fullName evidence="1">Uncharacterized protein</fullName>
    </submittedName>
</protein>
<evidence type="ECO:0000313" key="2">
    <source>
        <dbReference type="Proteomes" id="UP000230956"/>
    </source>
</evidence>
<dbReference type="RefSeq" id="WP_286679358.1">
    <property type="nucleotide sequence ID" value="NZ_MNXI01000146.1"/>
</dbReference>
<evidence type="ECO:0000313" key="1">
    <source>
        <dbReference type="EMBL" id="PIZ38322.1"/>
    </source>
</evidence>
<reference evidence="2" key="1">
    <citation type="submission" date="2017-09" db="EMBL/GenBank/DDBJ databases">
        <title>Depth-based differentiation of microbial function through sediment-hosted aquifers and enrichment of novel symbionts in the deep terrestrial subsurface.</title>
        <authorList>
            <person name="Probst A.J."/>
            <person name="Ladd B."/>
            <person name="Jarett J.K."/>
            <person name="Geller-Mcgrath D.E."/>
            <person name="Sieber C.M.K."/>
            <person name="Emerson J.B."/>
            <person name="Anantharaman K."/>
            <person name="Thomas B.C."/>
            <person name="Malmstrom R."/>
            <person name="Stieglmeier M."/>
            <person name="Klingl A."/>
            <person name="Woyke T."/>
            <person name="Ryan C.M."/>
            <person name="Banfield J.F."/>
        </authorList>
    </citation>
    <scope>NUCLEOTIDE SEQUENCE [LARGE SCALE GENOMIC DNA]</scope>
</reference>
<sequence>MDHNKDLINSSNRENGLTNINRAIYKKLIECQVPQMIAVKPAYNLAQMYMQALDFTAKANDLIKATETTDIAGKILEMREAVKSLRHFSEQFGRSYYVLMDKVSALTENWLSEETDQDADMDEVEEVLEGLKTNELGEGLKDEVKAHSRQQYSVVVKKLISKGCPEDMTNYFAENLFELKSETDGLIALVDRLVSLDDDFEDLILDVEEALIELSIPWVGFSPGETAHALWHIGDHDEDNFFFMGFLGWSLAILENLQENIENL</sequence>
<organism evidence="1 2">
    <name type="scientific">Candidatus Aquicultor secundus</name>
    <dbReference type="NCBI Taxonomy" id="1973895"/>
    <lineage>
        <taxon>Bacteria</taxon>
        <taxon>Bacillati</taxon>
        <taxon>Actinomycetota</taxon>
        <taxon>Candidatus Aquicultoria</taxon>
        <taxon>Candidatus Aquicultorales</taxon>
        <taxon>Candidatus Aquicultoraceae</taxon>
        <taxon>Candidatus Aquicultor</taxon>
    </lineage>
</organism>